<keyword evidence="2" id="KW-1185">Reference proteome</keyword>
<protein>
    <submittedName>
        <fullName evidence="1">Uncharacterized protein</fullName>
    </submittedName>
</protein>
<proteinExistence type="predicted"/>
<dbReference type="EMBL" id="RJJR01000005">
    <property type="protein sequence ID" value="RNI37417.1"/>
    <property type="molecule type" value="Genomic_DNA"/>
</dbReference>
<accession>A0A3M9NJC0</accession>
<name>A0A3M9NJC0_9BACT</name>
<dbReference type="Proteomes" id="UP000267223">
    <property type="component" value="Unassembled WGS sequence"/>
</dbReference>
<dbReference type="AlphaFoldDB" id="A0A3M9NJC0"/>
<sequence>MFCKFEKPIFMPGTLVINEKEPSTLAKIVMEVESLTEEEKKLMLKQVRMRKALMMAEKLKGAVVPNNISLAEIVAEQKKMHKERKK</sequence>
<gene>
    <name evidence="1" type="ORF">EFY79_08450</name>
</gene>
<evidence type="ECO:0000313" key="1">
    <source>
        <dbReference type="EMBL" id="RNI37417.1"/>
    </source>
</evidence>
<comment type="caution">
    <text evidence="1">The sequence shown here is derived from an EMBL/GenBank/DDBJ whole genome shotgun (WGS) entry which is preliminary data.</text>
</comment>
<organism evidence="1 2">
    <name type="scientific">Hanamia caeni</name>
    <dbReference type="NCBI Taxonomy" id="2294116"/>
    <lineage>
        <taxon>Bacteria</taxon>
        <taxon>Pseudomonadati</taxon>
        <taxon>Bacteroidota</taxon>
        <taxon>Chitinophagia</taxon>
        <taxon>Chitinophagales</taxon>
        <taxon>Chitinophagaceae</taxon>
        <taxon>Hanamia</taxon>
    </lineage>
</organism>
<evidence type="ECO:0000313" key="2">
    <source>
        <dbReference type="Proteomes" id="UP000267223"/>
    </source>
</evidence>
<reference evidence="1 2" key="1">
    <citation type="submission" date="2018-11" db="EMBL/GenBank/DDBJ databases">
        <title>Draft genome sequence of Ferruginibacter sp. BO-59.</title>
        <authorList>
            <person name="Im W.T."/>
        </authorList>
    </citation>
    <scope>NUCLEOTIDE SEQUENCE [LARGE SCALE GENOMIC DNA]</scope>
    <source>
        <strain evidence="1 2">BO-59</strain>
    </source>
</reference>